<protein>
    <submittedName>
        <fullName evidence="1">Uncharacterized protein</fullName>
    </submittedName>
</protein>
<dbReference type="RefSeq" id="WP_173942860.1">
    <property type="nucleotide sequence ID" value="NZ_CBCSCD010000001.1"/>
</dbReference>
<sequence>MSKLNCSIGDLAITVFCNLPENNGNIVRVTSAVGLNEWAGFEKPIFTWECEIASDNGWLVYDFDGYLESKKVGPVPDKYLRRLTPPKDYLLDEFEDSEPIQADLFSNNP</sequence>
<evidence type="ECO:0000313" key="1">
    <source>
        <dbReference type="EMBL" id="QKM62697.1"/>
    </source>
</evidence>
<accession>A0A6M9PUW3</accession>
<organism evidence="1 2">
    <name type="scientific">Polynucleobacter antarcticus</name>
    <dbReference type="NCBI Taxonomy" id="1743162"/>
    <lineage>
        <taxon>Bacteria</taxon>
        <taxon>Pseudomonadati</taxon>
        <taxon>Pseudomonadota</taxon>
        <taxon>Betaproteobacteria</taxon>
        <taxon>Burkholderiales</taxon>
        <taxon>Burkholderiaceae</taxon>
        <taxon>Polynucleobacter</taxon>
    </lineage>
</organism>
<evidence type="ECO:0000313" key="2">
    <source>
        <dbReference type="Proteomes" id="UP000500806"/>
    </source>
</evidence>
<name>A0A6M9PUW3_9BURK</name>
<gene>
    <name evidence="1" type="ORF">DCO16_06285</name>
</gene>
<proteinExistence type="predicted"/>
<dbReference type="EMBL" id="CP028941">
    <property type="protein sequence ID" value="QKM62697.1"/>
    <property type="molecule type" value="Genomic_DNA"/>
</dbReference>
<dbReference type="AlphaFoldDB" id="A0A6M9PUW3"/>
<keyword evidence="2" id="KW-1185">Reference proteome</keyword>
<dbReference type="KEGG" id="pani:DCO16_06285"/>
<dbReference type="Proteomes" id="UP000500806">
    <property type="component" value="Chromosome"/>
</dbReference>
<reference evidence="1 2" key="1">
    <citation type="submission" date="2018-04" db="EMBL/GenBank/DDBJ databases">
        <title>Polynucleobacter sp. LimPoW16 genome.</title>
        <authorList>
            <person name="Hahn M.W."/>
        </authorList>
    </citation>
    <scope>NUCLEOTIDE SEQUENCE [LARGE SCALE GENOMIC DNA]</scope>
    <source>
        <strain evidence="1 2">LimPoW16</strain>
    </source>
</reference>